<dbReference type="GO" id="GO:0015297">
    <property type="term" value="F:antiporter activity"/>
    <property type="evidence" value="ECO:0007669"/>
    <property type="project" value="UniProtKB-KW"/>
</dbReference>
<dbReference type="SUPFAM" id="SSF52402">
    <property type="entry name" value="Adenine nucleotide alpha hydrolases-like"/>
    <property type="match status" value="1"/>
</dbReference>
<dbReference type="PANTHER" id="PTHR43562:SF4">
    <property type="entry name" value="NA(+)_H(+) ANTIPORTER NHAS5"/>
    <property type="match status" value="1"/>
</dbReference>
<keyword evidence="7 8" id="KW-0472">Membrane</keyword>
<reference evidence="11" key="2">
    <citation type="submission" date="2021-04" db="EMBL/GenBank/DDBJ databases">
        <authorList>
            <person name="Gilroy R."/>
        </authorList>
    </citation>
    <scope>NUCLEOTIDE SEQUENCE</scope>
    <source>
        <strain evidence="11">ChiHjej12B11-16260</strain>
    </source>
</reference>
<reference evidence="11" key="1">
    <citation type="journal article" date="2021" name="PeerJ">
        <title>Extensive microbial diversity within the chicken gut microbiome revealed by metagenomics and culture.</title>
        <authorList>
            <person name="Gilroy R."/>
            <person name="Ravi A."/>
            <person name="Getino M."/>
            <person name="Pursley I."/>
            <person name="Horton D.L."/>
            <person name="Alikhan N.F."/>
            <person name="Baker D."/>
            <person name="Gharbi K."/>
            <person name="Hall N."/>
            <person name="Watson M."/>
            <person name="Adriaenssens E.M."/>
            <person name="Foster-Nyarko E."/>
            <person name="Jarju S."/>
            <person name="Secka A."/>
            <person name="Antonio M."/>
            <person name="Oren A."/>
            <person name="Chaudhuri R.R."/>
            <person name="La Ragione R."/>
            <person name="Hildebrand F."/>
            <person name="Pallen M.J."/>
        </authorList>
    </citation>
    <scope>NUCLEOTIDE SEQUENCE</scope>
    <source>
        <strain evidence="11">ChiHjej12B11-16260</strain>
    </source>
</reference>
<protein>
    <submittedName>
        <fullName evidence="11">Cation:proton antiporter</fullName>
    </submittedName>
</protein>
<accession>A0A9D1VRG9</accession>
<dbReference type="GO" id="GO:0016020">
    <property type="term" value="C:membrane"/>
    <property type="evidence" value="ECO:0007669"/>
    <property type="project" value="UniProtKB-SubCell"/>
</dbReference>
<dbReference type="InterPro" id="IPR006153">
    <property type="entry name" value="Cation/H_exchanger_TM"/>
</dbReference>
<feature type="transmembrane region" description="Helical" evidence="8">
    <location>
        <begin position="334"/>
        <end position="356"/>
    </location>
</feature>
<feature type="domain" description="Cation/H+ exchanger transmembrane" evidence="10">
    <location>
        <begin position="21"/>
        <end position="383"/>
    </location>
</feature>
<keyword evidence="4 8" id="KW-0812">Transmembrane</keyword>
<dbReference type="AlphaFoldDB" id="A0A9D1VRG9"/>
<gene>
    <name evidence="11" type="ORF">H9982_05470</name>
</gene>
<keyword evidence="6" id="KW-0406">Ion transport</keyword>
<evidence type="ECO:0000256" key="6">
    <source>
        <dbReference type="ARBA" id="ARBA00023065"/>
    </source>
</evidence>
<evidence type="ECO:0000259" key="10">
    <source>
        <dbReference type="Pfam" id="PF00999"/>
    </source>
</evidence>
<keyword evidence="5 8" id="KW-1133">Transmembrane helix</keyword>
<sequence>MIPALTLPISNPVLIFFIVLAIILLAPILLNRFRIPHIIGLIIAGIIVGPHGFNLLARDSSFEIFGNVGILYLMFLAGLEMDIFSLRRNRKPGLVFGLYTFGLPMIIGTVASHYLLQLDWATSLLLSSMFASHTLISYPIVSRYGLSRYAPVTVAVAGTIFAIIGALVVFSIITGIHSGDMSAAYWLRLIGYVGAYILFILYVYPRLSRWFFKTYNDNVSQFIFILALVFFSSFVAECIGLQAIIGAFFAGIVLNRYIPAVSPLMNRLEFVGNALFIPYFLIGVGMLINLDSVAKTPQTLWVALFMCVIALGTKWLAAWITQRRFRYTASDRRLLFGITSAKAAVSLAAVIIGRQYGMFDDAILNGTIIMILVTCTVSSITTERAASNTIVQLQQDDKTDIGQAPSEERILIPIANPATIESLVNIALLMKKPKSTAPLYALYVNDDNNNKPQSAARRVLELAAKTASAADTQLIPISRYDLNIASGIIHTIKEKNISEVVIGLHRKTNIVDTFFGSKIGAILKGTHKMVWITKCINPLATATRIVVVVPPKAEYETGFSRWIDRLAHMSQQISCRIIFYAYETTIPYIRACIARQRYNIRHEHHIIESWNDILLLANEILDDDLFVVVTARRASVSFDAEHEKLPAFLTQYFANNNLIVIFPEQFGEVSLAPTFADPLSQVIETSSHGLLGLRDGIDKLITWKKRFTHRNRKKRIDI</sequence>
<feature type="transmembrane region" description="Helical" evidence="8">
    <location>
        <begin position="12"/>
        <end position="30"/>
    </location>
</feature>
<dbReference type="PANTHER" id="PTHR43562">
    <property type="entry name" value="NAPA-TYPE SODIUM/HYDROGEN ANTIPORTER"/>
    <property type="match status" value="1"/>
</dbReference>
<dbReference type="EMBL" id="DXFB01000142">
    <property type="protein sequence ID" value="HIX45650.1"/>
    <property type="molecule type" value="Genomic_DNA"/>
</dbReference>
<feature type="transmembrane region" description="Helical" evidence="8">
    <location>
        <begin position="93"/>
        <end position="114"/>
    </location>
</feature>
<proteinExistence type="predicted"/>
<keyword evidence="2" id="KW-0813">Transport</keyword>
<organism evidence="11 12">
    <name type="scientific">Candidatus Barnesiella excrementipullorum</name>
    <dbReference type="NCBI Taxonomy" id="2838479"/>
    <lineage>
        <taxon>Bacteria</taxon>
        <taxon>Pseudomonadati</taxon>
        <taxon>Bacteroidota</taxon>
        <taxon>Bacteroidia</taxon>
        <taxon>Bacteroidales</taxon>
        <taxon>Barnesiellaceae</taxon>
        <taxon>Barnesiella</taxon>
    </lineage>
</organism>
<feature type="transmembrane region" description="Helical" evidence="8">
    <location>
        <begin position="215"/>
        <end position="233"/>
    </location>
</feature>
<dbReference type="Pfam" id="PF00999">
    <property type="entry name" value="Na_H_Exchanger"/>
    <property type="match status" value="1"/>
</dbReference>
<feature type="transmembrane region" description="Helical" evidence="8">
    <location>
        <begin position="239"/>
        <end position="258"/>
    </location>
</feature>
<dbReference type="Proteomes" id="UP000824246">
    <property type="component" value="Unassembled WGS sequence"/>
</dbReference>
<dbReference type="Pfam" id="PF00582">
    <property type="entry name" value="Usp"/>
    <property type="match status" value="1"/>
</dbReference>
<dbReference type="Gene3D" id="1.20.1530.20">
    <property type="match status" value="1"/>
</dbReference>
<dbReference type="GO" id="GO:1902600">
    <property type="term" value="P:proton transmembrane transport"/>
    <property type="evidence" value="ECO:0007669"/>
    <property type="project" value="InterPro"/>
</dbReference>
<feature type="transmembrane region" description="Helical" evidence="8">
    <location>
        <begin position="37"/>
        <end position="56"/>
    </location>
</feature>
<comment type="subcellular location">
    <subcellularLocation>
        <location evidence="1">Membrane</location>
        <topology evidence="1">Multi-pass membrane protein</topology>
    </subcellularLocation>
</comment>
<feature type="transmembrane region" description="Helical" evidence="8">
    <location>
        <begin position="362"/>
        <end position="380"/>
    </location>
</feature>
<evidence type="ECO:0000256" key="7">
    <source>
        <dbReference type="ARBA" id="ARBA00023136"/>
    </source>
</evidence>
<feature type="transmembrane region" description="Helical" evidence="8">
    <location>
        <begin position="152"/>
        <end position="173"/>
    </location>
</feature>
<name>A0A9D1VRG9_9BACT</name>
<evidence type="ECO:0000256" key="3">
    <source>
        <dbReference type="ARBA" id="ARBA00022449"/>
    </source>
</evidence>
<evidence type="ECO:0000259" key="9">
    <source>
        <dbReference type="Pfam" id="PF00582"/>
    </source>
</evidence>
<keyword evidence="3" id="KW-0050">Antiport</keyword>
<dbReference type="Gene3D" id="3.40.50.620">
    <property type="entry name" value="HUPs"/>
    <property type="match status" value="1"/>
</dbReference>
<feature type="transmembrane region" description="Helical" evidence="8">
    <location>
        <begin position="270"/>
        <end position="288"/>
    </location>
</feature>
<evidence type="ECO:0000256" key="8">
    <source>
        <dbReference type="SAM" id="Phobius"/>
    </source>
</evidence>
<feature type="transmembrane region" description="Helical" evidence="8">
    <location>
        <begin position="62"/>
        <end position="81"/>
    </location>
</feature>
<dbReference type="InterPro" id="IPR006016">
    <property type="entry name" value="UspA"/>
</dbReference>
<evidence type="ECO:0000256" key="2">
    <source>
        <dbReference type="ARBA" id="ARBA00022448"/>
    </source>
</evidence>
<feature type="transmembrane region" description="Helical" evidence="8">
    <location>
        <begin position="120"/>
        <end position="140"/>
    </location>
</feature>
<dbReference type="InterPro" id="IPR014729">
    <property type="entry name" value="Rossmann-like_a/b/a_fold"/>
</dbReference>
<feature type="transmembrane region" description="Helical" evidence="8">
    <location>
        <begin position="185"/>
        <end position="203"/>
    </location>
</feature>
<evidence type="ECO:0000256" key="5">
    <source>
        <dbReference type="ARBA" id="ARBA00022989"/>
    </source>
</evidence>
<evidence type="ECO:0000313" key="11">
    <source>
        <dbReference type="EMBL" id="HIX45650.1"/>
    </source>
</evidence>
<dbReference type="InterPro" id="IPR038770">
    <property type="entry name" value="Na+/solute_symporter_sf"/>
</dbReference>
<feature type="transmembrane region" description="Helical" evidence="8">
    <location>
        <begin position="300"/>
        <end position="322"/>
    </location>
</feature>
<evidence type="ECO:0000256" key="4">
    <source>
        <dbReference type="ARBA" id="ARBA00022692"/>
    </source>
</evidence>
<feature type="domain" description="UspA" evidence="9">
    <location>
        <begin position="408"/>
        <end position="534"/>
    </location>
</feature>
<evidence type="ECO:0000256" key="1">
    <source>
        <dbReference type="ARBA" id="ARBA00004141"/>
    </source>
</evidence>
<comment type="caution">
    <text evidence="11">The sequence shown here is derived from an EMBL/GenBank/DDBJ whole genome shotgun (WGS) entry which is preliminary data.</text>
</comment>
<evidence type="ECO:0000313" key="12">
    <source>
        <dbReference type="Proteomes" id="UP000824246"/>
    </source>
</evidence>